<keyword evidence="1" id="KW-0812">Transmembrane</keyword>
<organism evidence="2 3">
    <name type="scientific">Mycobacterium basiliense</name>
    <dbReference type="NCBI Taxonomy" id="2094119"/>
    <lineage>
        <taxon>Bacteria</taxon>
        <taxon>Bacillati</taxon>
        <taxon>Actinomycetota</taxon>
        <taxon>Actinomycetes</taxon>
        <taxon>Mycobacteriales</taxon>
        <taxon>Mycobacteriaceae</taxon>
        <taxon>Mycobacterium</taxon>
    </lineage>
</organism>
<name>A0A447GGM2_9MYCO</name>
<reference evidence="3" key="1">
    <citation type="submission" date="2018-02" db="EMBL/GenBank/DDBJ databases">
        <authorList>
            <person name="Seth-Smith MB H."/>
            <person name="Seth-Smith H."/>
        </authorList>
    </citation>
    <scope>NUCLEOTIDE SEQUENCE [LARGE SCALE GENOMIC DNA]</scope>
</reference>
<proteinExistence type="predicted"/>
<feature type="transmembrane region" description="Helical" evidence="1">
    <location>
        <begin position="78"/>
        <end position="101"/>
    </location>
</feature>
<gene>
    <name evidence="2" type="ORF">MB901379_03201</name>
</gene>
<dbReference type="InterPro" id="IPR023298">
    <property type="entry name" value="ATPase_P-typ_TM_dom_sf"/>
</dbReference>
<keyword evidence="1" id="KW-0472">Membrane</keyword>
<evidence type="ECO:0000313" key="3">
    <source>
        <dbReference type="Proteomes" id="UP000269998"/>
    </source>
</evidence>
<dbReference type="AlphaFoldDB" id="A0A447GGM2"/>
<dbReference type="SUPFAM" id="SSF81665">
    <property type="entry name" value="Calcium ATPase, transmembrane domain M"/>
    <property type="match status" value="1"/>
</dbReference>
<feature type="transmembrane region" description="Helical" evidence="1">
    <location>
        <begin position="121"/>
        <end position="142"/>
    </location>
</feature>
<accession>A0A447GGM2</accession>
<evidence type="ECO:0000256" key="1">
    <source>
        <dbReference type="SAM" id="Phobius"/>
    </source>
</evidence>
<evidence type="ECO:0000313" key="2">
    <source>
        <dbReference type="EMBL" id="VDM89622.1"/>
    </source>
</evidence>
<dbReference type="KEGG" id="mbai:MB901379_03201"/>
<dbReference type="Gene3D" id="1.20.1110.10">
    <property type="entry name" value="Calcium-transporting ATPase, transmembrane domain"/>
    <property type="match status" value="1"/>
</dbReference>
<sequence length="188" mass="20226">MPADAVVLTQNRLLVDSSMLTAESEAALVPEALLPTVMLSLALGPEQMSKRQIRVRNLEAVETLGSTGWHPPRRFPPVAVGGASGAALIAIVFAHTANVFACRSSSRPLWGCVVTLGSMRPLWGCVVTLGSMPILLAVEPWINACGPFVGRDWPNCADARCLGLSSRDYRQLRQQRSKPWPARARGGV</sequence>
<keyword evidence="3" id="KW-1185">Reference proteome</keyword>
<dbReference type="EMBL" id="LR130759">
    <property type="protein sequence ID" value="VDM89622.1"/>
    <property type="molecule type" value="Genomic_DNA"/>
</dbReference>
<protein>
    <submittedName>
        <fullName evidence="2">Na,H/K antiporter P-type ATPase, alpha subunit</fullName>
    </submittedName>
</protein>
<dbReference type="Proteomes" id="UP000269998">
    <property type="component" value="Chromosome"/>
</dbReference>
<keyword evidence="1" id="KW-1133">Transmembrane helix</keyword>